<dbReference type="Proteomes" id="UP000288805">
    <property type="component" value="Unassembled WGS sequence"/>
</dbReference>
<protein>
    <submittedName>
        <fullName evidence="2">Uncharacterized protein</fullName>
    </submittedName>
</protein>
<proteinExistence type="predicted"/>
<name>A0A438H5I6_VITVI</name>
<organism evidence="2 3">
    <name type="scientific">Vitis vinifera</name>
    <name type="common">Grape</name>
    <dbReference type="NCBI Taxonomy" id="29760"/>
    <lineage>
        <taxon>Eukaryota</taxon>
        <taxon>Viridiplantae</taxon>
        <taxon>Streptophyta</taxon>
        <taxon>Embryophyta</taxon>
        <taxon>Tracheophyta</taxon>
        <taxon>Spermatophyta</taxon>
        <taxon>Magnoliopsida</taxon>
        <taxon>eudicotyledons</taxon>
        <taxon>Gunneridae</taxon>
        <taxon>Pentapetalae</taxon>
        <taxon>rosids</taxon>
        <taxon>Vitales</taxon>
        <taxon>Vitaceae</taxon>
        <taxon>Viteae</taxon>
        <taxon>Vitis</taxon>
    </lineage>
</organism>
<reference evidence="2 3" key="1">
    <citation type="journal article" date="2018" name="PLoS Genet.">
        <title>Population sequencing reveals clonal diversity and ancestral inbreeding in the grapevine cultivar Chardonnay.</title>
        <authorList>
            <person name="Roach M.J."/>
            <person name="Johnson D.L."/>
            <person name="Bohlmann J."/>
            <person name="van Vuuren H.J."/>
            <person name="Jones S.J."/>
            <person name="Pretorius I.S."/>
            <person name="Schmidt S.A."/>
            <person name="Borneman A.R."/>
        </authorList>
    </citation>
    <scope>NUCLEOTIDE SEQUENCE [LARGE SCALE GENOMIC DNA]</scope>
    <source>
        <strain evidence="3">cv. Chardonnay</strain>
        <tissue evidence="2">Leaf</tissue>
    </source>
</reference>
<gene>
    <name evidence="2" type="ORF">CK203_047657</name>
</gene>
<comment type="caution">
    <text evidence="2">The sequence shown here is derived from an EMBL/GenBank/DDBJ whole genome shotgun (WGS) entry which is preliminary data.</text>
</comment>
<dbReference type="PANTHER" id="PTHR33826:SF4">
    <property type="entry name" value="F20B24.21"/>
    <property type="match status" value="1"/>
</dbReference>
<evidence type="ECO:0000313" key="3">
    <source>
        <dbReference type="Proteomes" id="UP000288805"/>
    </source>
</evidence>
<feature type="transmembrane region" description="Helical" evidence="1">
    <location>
        <begin position="42"/>
        <end position="61"/>
    </location>
</feature>
<evidence type="ECO:0000256" key="1">
    <source>
        <dbReference type="SAM" id="Phobius"/>
    </source>
</evidence>
<evidence type="ECO:0000313" key="2">
    <source>
        <dbReference type="EMBL" id="RVW79824.1"/>
    </source>
</evidence>
<sequence>MGKFSVQQRLHQQNEDEVVSRFFCRTCSVGIVRIRQEFDLKCVVVLLLTLSVFVCALFWALPLRSIKTGFDAKDSIKLGGLNLGRTTSMGLGLDAEYVVFGQFSVFHQQH</sequence>
<dbReference type="EMBL" id="QGNW01000274">
    <property type="protein sequence ID" value="RVW79824.1"/>
    <property type="molecule type" value="Genomic_DNA"/>
</dbReference>
<keyword evidence="1" id="KW-1133">Transmembrane helix</keyword>
<keyword evidence="1" id="KW-0472">Membrane</keyword>
<keyword evidence="1" id="KW-0812">Transmembrane</keyword>
<dbReference type="AlphaFoldDB" id="A0A438H5I6"/>
<dbReference type="PANTHER" id="PTHR33826">
    <property type="entry name" value="F20B24.21"/>
    <property type="match status" value="1"/>
</dbReference>
<accession>A0A438H5I6</accession>